<keyword evidence="12" id="KW-0175">Coiled coil</keyword>
<dbReference type="InterPro" id="IPR013960">
    <property type="entry name" value="DASH_Duo1"/>
</dbReference>
<protein>
    <recommendedName>
        <fullName evidence="17">DASH complex subunit DUO1</fullName>
    </recommendedName>
    <alternativeName>
        <fullName evidence="18">Outer kinetochore protein DUO1</fullName>
    </alternativeName>
</protein>
<feature type="compositionally biased region" description="Basic and acidic residues" evidence="19">
    <location>
        <begin position="152"/>
        <end position="179"/>
    </location>
</feature>
<evidence type="ECO:0000256" key="4">
    <source>
        <dbReference type="ARBA" id="ARBA00005366"/>
    </source>
</evidence>
<keyword evidence="10" id="KW-0159">Chromosome partition</keyword>
<evidence type="ECO:0000256" key="10">
    <source>
        <dbReference type="ARBA" id="ARBA00022829"/>
    </source>
</evidence>
<keyword evidence="21" id="KW-1185">Reference proteome</keyword>
<dbReference type="PANTHER" id="PTHR28216">
    <property type="entry name" value="DASH COMPLEX SUBUNIT DUO1"/>
    <property type="match status" value="1"/>
</dbReference>
<keyword evidence="14" id="KW-0539">Nucleus</keyword>
<keyword evidence="7" id="KW-0132">Cell division</keyword>
<evidence type="ECO:0000256" key="19">
    <source>
        <dbReference type="SAM" id="MobiDB-lite"/>
    </source>
</evidence>
<evidence type="ECO:0000256" key="12">
    <source>
        <dbReference type="ARBA" id="ARBA00023054"/>
    </source>
</evidence>
<keyword evidence="11" id="KW-0995">Kinetochore</keyword>
<keyword evidence="13" id="KW-0206">Cytoskeleton</keyword>
<feature type="compositionally biased region" description="Gly residues" evidence="19">
    <location>
        <begin position="236"/>
        <end position="251"/>
    </location>
</feature>
<feature type="region of interest" description="Disordered" evidence="19">
    <location>
        <begin position="1"/>
        <end position="59"/>
    </location>
</feature>
<keyword evidence="16" id="KW-0137">Centromere</keyword>
<evidence type="ECO:0000313" key="21">
    <source>
        <dbReference type="Proteomes" id="UP001583193"/>
    </source>
</evidence>
<proteinExistence type="inferred from homology"/>
<evidence type="ECO:0000256" key="5">
    <source>
        <dbReference type="ARBA" id="ARBA00022454"/>
    </source>
</evidence>
<evidence type="ECO:0000256" key="17">
    <source>
        <dbReference type="ARBA" id="ARBA00044152"/>
    </source>
</evidence>
<keyword evidence="8" id="KW-0493">Microtubule</keyword>
<evidence type="ECO:0000256" key="6">
    <source>
        <dbReference type="ARBA" id="ARBA00022490"/>
    </source>
</evidence>
<organism evidence="20 21">
    <name type="scientific">Paecilomyces lecythidis</name>
    <dbReference type="NCBI Taxonomy" id="3004212"/>
    <lineage>
        <taxon>Eukaryota</taxon>
        <taxon>Fungi</taxon>
        <taxon>Dikarya</taxon>
        <taxon>Ascomycota</taxon>
        <taxon>Pezizomycotina</taxon>
        <taxon>Eurotiomycetes</taxon>
        <taxon>Eurotiomycetidae</taxon>
        <taxon>Eurotiales</taxon>
        <taxon>Thermoascaceae</taxon>
        <taxon>Paecilomyces</taxon>
    </lineage>
</organism>
<dbReference type="EMBL" id="JAVDPF010000021">
    <property type="protein sequence ID" value="KAL1873677.1"/>
    <property type="molecule type" value="Genomic_DNA"/>
</dbReference>
<feature type="region of interest" description="Disordered" evidence="19">
    <location>
        <begin position="146"/>
        <end position="251"/>
    </location>
</feature>
<evidence type="ECO:0000256" key="3">
    <source>
        <dbReference type="ARBA" id="ARBA00004629"/>
    </source>
</evidence>
<name>A0ABR3XCJ3_9EURO</name>
<evidence type="ECO:0000256" key="14">
    <source>
        <dbReference type="ARBA" id="ARBA00023242"/>
    </source>
</evidence>
<evidence type="ECO:0000256" key="7">
    <source>
        <dbReference type="ARBA" id="ARBA00022618"/>
    </source>
</evidence>
<sequence>MAALSAAEEMDKLQLSEEDTEDLWDSPSKRRTKTPRQKAPRDHDASPDPAQSRSGETLFDQEETREAALRNELQSVRNINQVIEGLLESLDRAKGNMTTVSRTVNSASTLLNTWTRILSQTEHNQRLILNPNWQGASQDIADMEQEAALKQQEAEKRERELQQRREAAARKAEEEERRRAAGTSATRTTRGTTRGRLRTGLGRTPSTSSAGIGSSATRGATRGTTTATRKPSSGGISRGTGTGLPRGRGRV</sequence>
<evidence type="ECO:0000256" key="1">
    <source>
        <dbReference type="ARBA" id="ARBA00004123"/>
    </source>
</evidence>
<keyword evidence="5" id="KW-0158">Chromosome</keyword>
<evidence type="ECO:0000256" key="2">
    <source>
        <dbReference type="ARBA" id="ARBA00004186"/>
    </source>
</evidence>
<evidence type="ECO:0000256" key="15">
    <source>
        <dbReference type="ARBA" id="ARBA00023306"/>
    </source>
</evidence>
<evidence type="ECO:0000256" key="11">
    <source>
        <dbReference type="ARBA" id="ARBA00022838"/>
    </source>
</evidence>
<keyword evidence="15" id="KW-0131">Cell cycle</keyword>
<evidence type="ECO:0000256" key="8">
    <source>
        <dbReference type="ARBA" id="ARBA00022701"/>
    </source>
</evidence>
<evidence type="ECO:0000256" key="9">
    <source>
        <dbReference type="ARBA" id="ARBA00022776"/>
    </source>
</evidence>
<comment type="subcellular location">
    <subcellularLocation>
        <location evidence="3">Chromosome</location>
        <location evidence="3">Centromere</location>
        <location evidence="3">Kinetochore</location>
    </subcellularLocation>
    <subcellularLocation>
        <location evidence="2">Cytoplasm</location>
        <location evidence="2">Cytoskeleton</location>
        <location evidence="2">Spindle</location>
    </subcellularLocation>
    <subcellularLocation>
        <location evidence="1">Nucleus</location>
    </subcellularLocation>
</comment>
<evidence type="ECO:0000256" key="13">
    <source>
        <dbReference type="ARBA" id="ARBA00023212"/>
    </source>
</evidence>
<keyword evidence="9" id="KW-0498">Mitosis</keyword>
<evidence type="ECO:0000313" key="20">
    <source>
        <dbReference type="EMBL" id="KAL1873677.1"/>
    </source>
</evidence>
<dbReference type="Pfam" id="PF08651">
    <property type="entry name" value="DASH_Duo1"/>
    <property type="match status" value="1"/>
</dbReference>
<gene>
    <name evidence="20" type="ORF">Plec18167_006194</name>
</gene>
<feature type="compositionally biased region" description="Low complexity" evidence="19">
    <location>
        <begin position="181"/>
        <end position="235"/>
    </location>
</feature>
<comment type="caution">
    <text evidence="20">The sequence shown here is derived from an EMBL/GenBank/DDBJ whole genome shotgun (WGS) entry which is preliminary data.</text>
</comment>
<evidence type="ECO:0000256" key="16">
    <source>
        <dbReference type="ARBA" id="ARBA00023328"/>
    </source>
</evidence>
<accession>A0ABR3XCJ3</accession>
<dbReference type="Proteomes" id="UP001583193">
    <property type="component" value="Unassembled WGS sequence"/>
</dbReference>
<feature type="compositionally biased region" description="Basic residues" evidence="19">
    <location>
        <begin position="29"/>
        <end position="38"/>
    </location>
</feature>
<keyword evidence="6" id="KW-0963">Cytoplasm</keyword>
<comment type="similarity">
    <text evidence="4">Belongs to the DASH complex DUO1 family.</text>
</comment>
<dbReference type="PANTHER" id="PTHR28216:SF1">
    <property type="entry name" value="DASH COMPLEX SUBUNIT DUO1"/>
    <property type="match status" value="1"/>
</dbReference>
<evidence type="ECO:0000256" key="18">
    <source>
        <dbReference type="ARBA" id="ARBA00044358"/>
    </source>
</evidence>
<reference evidence="20 21" key="1">
    <citation type="journal article" date="2024" name="IMA Fungus">
        <title>IMA Genome - F19 : A genome assembly and annotation guide to empower mycologists, including annotated draft genome sequences of Ceratocystis pirilliformis, Diaporthe australafricana, Fusarium ophioides, Paecilomyces lecythidis, and Sporothrix stenoceras.</title>
        <authorList>
            <person name="Aylward J."/>
            <person name="Wilson A.M."/>
            <person name="Visagie C.M."/>
            <person name="Spraker J."/>
            <person name="Barnes I."/>
            <person name="Buitendag C."/>
            <person name="Ceriani C."/>
            <person name="Del Mar Angel L."/>
            <person name="du Plessis D."/>
            <person name="Fuchs T."/>
            <person name="Gasser K."/>
            <person name="Kramer D."/>
            <person name="Li W."/>
            <person name="Munsamy K."/>
            <person name="Piso A."/>
            <person name="Price J.L."/>
            <person name="Sonnekus B."/>
            <person name="Thomas C."/>
            <person name="van der Nest A."/>
            <person name="van Dijk A."/>
            <person name="van Heerden A."/>
            <person name="van Vuuren N."/>
            <person name="Yilmaz N."/>
            <person name="Duong T.A."/>
            <person name="van der Merwe N.A."/>
            <person name="Wingfield M.J."/>
            <person name="Wingfield B.D."/>
        </authorList>
    </citation>
    <scope>NUCLEOTIDE SEQUENCE [LARGE SCALE GENOMIC DNA]</scope>
    <source>
        <strain evidence="20 21">CMW 18167</strain>
    </source>
</reference>